<keyword evidence="3" id="KW-1133">Transmembrane helix</keyword>
<feature type="compositionally biased region" description="Polar residues" evidence="2">
    <location>
        <begin position="326"/>
        <end position="336"/>
    </location>
</feature>
<keyword evidence="3" id="KW-0472">Membrane</keyword>
<dbReference type="EMBL" id="FJOG01000020">
    <property type="protein sequence ID" value="CZR62453.1"/>
    <property type="molecule type" value="Genomic_DNA"/>
</dbReference>
<dbReference type="STRING" id="576137.A0A1L7XBQ1"/>
<feature type="region of interest" description="Disordered" evidence="2">
    <location>
        <begin position="326"/>
        <end position="375"/>
    </location>
</feature>
<feature type="region of interest" description="Disordered" evidence="2">
    <location>
        <begin position="117"/>
        <end position="139"/>
    </location>
</feature>
<keyword evidence="5" id="KW-1185">Reference proteome</keyword>
<evidence type="ECO:0000313" key="4">
    <source>
        <dbReference type="EMBL" id="CZR62453.1"/>
    </source>
</evidence>
<evidence type="ECO:0000256" key="2">
    <source>
        <dbReference type="SAM" id="MobiDB-lite"/>
    </source>
</evidence>
<feature type="compositionally biased region" description="Polar residues" evidence="2">
    <location>
        <begin position="46"/>
        <end position="58"/>
    </location>
</feature>
<protein>
    <submittedName>
        <fullName evidence="4">Uncharacterized protein</fullName>
    </submittedName>
</protein>
<accession>A0A1L7XBQ1</accession>
<sequence>MLQAAMSTEACPPFPSRDVAQASRKSITPSERKKLRKAGPPMAYDMQSSKQRGRSSSIGEVFSRILPSHRPEKGHTVRTSSETQNTEATQGSEGNPLNSQNERKKSNFELIYGHVRSRSRSKTWPAGNRNEYQAPQQEKKSAMKRILGSIRSPTSIIKSSSEKNQAKLAAAVAAEYYAEKEITKAQQIYEEKEVVTSQQIYEEKRARREQRRSLRESGDFLGVQGANPRTGTWDINGSTSSEPSEMSEEIRRLLAKGRELADKRRQYEEAHRLQQIELQRVQALRDEKKKARTEKRERELRLRRRGKWQLSDNGWKSVVEPDLSPIAQSLEGTPTPKSEPVSLAETPTPKAEPRNLYRLFPMPPKAEPSMPRREPVGATNRQQVTHSGSTDTVVHNIPRSFLDQKRATATLYRSASMSLVQIPRLLDQSLVRKRISSLNALPPVSFKAPIAARVPLSYQSPNICFPVWPSPMIHQTQPDKQQSSISMPTITTIGCGPPLSLLSQSDGANDIMSVAQAKAPAPQHRLNQIALRNDSLLGELWREMQNQQSLTPRVDIMSVAKAPILLLKESPRGTQTPKSPTPRDNDIMSAAQAKASIPQLNKVTMRNTSVLKESLGEKTHTPKSPTRGIAISQKQQSPIPRAPDIAISSDRQLTATKNRSAGLCRWASAGGEKVGMRNIPTSTSTSPRSLQQQEAARRAARIAGRRIADNVRARLMEKMTENASRKTAGEAKVARIAASGAGSANGAMPFFIMFVFLLFLLFGKAIMVGVFIYNLLS</sequence>
<feature type="transmembrane region" description="Helical" evidence="3">
    <location>
        <begin position="750"/>
        <end position="776"/>
    </location>
</feature>
<dbReference type="AlphaFoldDB" id="A0A1L7XBQ1"/>
<feature type="compositionally biased region" description="Polar residues" evidence="2">
    <location>
        <begin position="77"/>
        <end position="100"/>
    </location>
</feature>
<feature type="region of interest" description="Disordered" evidence="2">
    <location>
        <begin position="1"/>
        <end position="103"/>
    </location>
</feature>
<dbReference type="Proteomes" id="UP000184330">
    <property type="component" value="Unassembled WGS sequence"/>
</dbReference>
<dbReference type="OrthoDB" id="3439820at2759"/>
<feature type="region of interest" description="Disordered" evidence="2">
    <location>
        <begin position="220"/>
        <end position="247"/>
    </location>
</feature>
<evidence type="ECO:0000313" key="5">
    <source>
        <dbReference type="Proteomes" id="UP000184330"/>
    </source>
</evidence>
<evidence type="ECO:0000256" key="3">
    <source>
        <dbReference type="SAM" id="Phobius"/>
    </source>
</evidence>
<feature type="region of interest" description="Disordered" evidence="2">
    <location>
        <begin position="613"/>
        <end position="654"/>
    </location>
</feature>
<name>A0A1L7XBQ1_9HELO</name>
<feature type="coiled-coil region" evidence="1">
    <location>
        <begin position="250"/>
        <end position="301"/>
    </location>
</feature>
<gene>
    <name evidence="4" type="ORF">PAC_12350</name>
</gene>
<keyword evidence="1" id="KW-0175">Coiled coil</keyword>
<evidence type="ECO:0000256" key="1">
    <source>
        <dbReference type="SAM" id="Coils"/>
    </source>
</evidence>
<proteinExistence type="predicted"/>
<feature type="compositionally biased region" description="Polar residues" evidence="2">
    <location>
        <begin position="227"/>
        <end position="237"/>
    </location>
</feature>
<keyword evidence="3" id="KW-0812">Transmembrane</keyword>
<organism evidence="4 5">
    <name type="scientific">Phialocephala subalpina</name>
    <dbReference type="NCBI Taxonomy" id="576137"/>
    <lineage>
        <taxon>Eukaryota</taxon>
        <taxon>Fungi</taxon>
        <taxon>Dikarya</taxon>
        <taxon>Ascomycota</taxon>
        <taxon>Pezizomycotina</taxon>
        <taxon>Leotiomycetes</taxon>
        <taxon>Helotiales</taxon>
        <taxon>Mollisiaceae</taxon>
        <taxon>Phialocephala</taxon>
        <taxon>Phialocephala fortinii species complex</taxon>
    </lineage>
</organism>
<reference evidence="4 5" key="1">
    <citation type="submission" date="2016-03" db="EMBL/GenBank/DDBJ databases">
        <authorList>
            <person name="Ploux O."/>
        </authorList>
    </citation>
    <scope>NUCLEOTIDE SEQUENCE [LARGE SCALE GENOMIC DNA]</scope>
    <source>
        <strain evidence="4 5">UAMH 11012</strain>
    </source>
</reference>